<dbReference type="InterPro" id="IPR051325">
    <property type="entry name" value="Nudix_hydrolase_domain"/>
</dbReference>
<dbReference type="STRING" id="983506.L8X020"/>
<keyword evidence="3" id="KW-1185">Reference proteome</keyword>
<dbReference type="EMBL" id="AFRT01000526">
    <property type="protein sequence ID" value="ELU43575.1"/>
    <property type="molecule type" value="Genomic_DNA"/>
</dbReference>
<dbReference type="GO" id="GO:0006754">
    <property type="term" value="P:ATP biosynthetic process"/>
    <property type="evidence" value="ECO:0007669"/>
    <property type="project" value="TreeGrafter"/>
</dbReference>
<dbReference type="PANTHER" id="PTHR21340:SF0">
    <property type="entry name" value="BIS(5'-NUCLEOSYL)-TETRAPHOSPHATASE [ASYMMETRICAL]"/>
    <property type="match status" value="1"/>
</dbReference>
<keyword evidence="1" id="KW-0378">Hydrolase</keyword>
<sequence>MAASSSPTEVLVSDEFVICAGCVLLRRLPALQVCILYHPKEDRFILPKGRKDRDESIEETALRETYEGKQTGHRCSFLPLNMRTRAQPPDVFVKDQPTDAIGAKEPIAVFLRRVATKDVKLIFWFVAEVDESSPHQKGTQIGSEDYETRFVDANQVLDVLTYACDREVVAKALDLYRTTYPSE</sequence>
<evidence type="ECO:0000256" key="1">
    <source>
        <dbReference type="ARBA" id="ARBA00022801"/>
    </source>
</evidence>
<proteinExistence type="predicted"/>
<dbReference type="AlphaFoldDB" id="L8X020"/>
<dbReference type="SUPFAM" id="SSF55811">
    <property type="entry name" value="Nudix"/>
    <property type="match status" value="1"/>
</dbReference>
<dbReference type="OMA" id="KIIWWYI"/>
<evidence type="ECO:0000313" key="3">
    <source>
        <dbReference type="Proteomes" id="UP000011668"/>
    </source>
</evidence>
<evidence type="ECO:0000313" key="2">
    <source>
        <dbReference type="EMBL" id="ELU43575.1"/>
    </source>
</evidence>
<dbReference type="Proteomes" id="UP000011668">
    <property type="component" value="Unassembled WGS sequence"/>
</dbReference>
<dbReference type="GO" id="GO:0006167">
    <property type="term" value="P:AMP biosynthetic process"/>
    <property type="evidence" value="ECO:0007669"/>
    <property type="project" value="TreeGrafter"/>
</dbReference>
<name>L8X020_THACA</name>
<organism evidence="2 3">
    <name type="scientific">Thanatephorus cucumeris (strain AG1-IA)</name>
    <name type="common">Rice sheath blight fungus</name>
    <name type="synonym">Rhizoctonia solani</name>
    <dbReference type="NCBI Taxonomy" id="983506"/>
    <lineage>
        <taxon>Eukaryota</taxon>
        <taxon>Fungi</taxon>
        <taxon>Dikarya</taxon>
        <taxon>Basidiomycota</taxon>
        <taxon>Agaricomycotina</taxon>
        <taxon>Agaricomycetes</taxon>
        <taxon>Cantharellales</taxon>
        <taxon>Ceratobasidiaceae</taxon>
        <taxon>Rhizoctonia</taxon>
        <taxon>Rhizoctonia solani AG-1</taxon>
    </lineage>
</organism>
<protein>
    <submittedName>
        <fullName evidence="2">NUDIX domain-containing protein</fullName>
    </submittedName>
</protein>
<accession>L8X020</accession>
<dbReference type="InterPro" id="IPR015797">
    <property type="entry name" value="NUDIX_hydrolase-like_dom_sf"/>
</dbReference>
<gene>
    <name evidence="2" type="ORF">AG1IA_02392</name>
</gene>
<dbReference type="HOGENOM" id="CLU_037162_2_2_1"/>
<reference evidence="2 3" key="1">
    <citation type="journal article" date="2013" name="Nat. Commun.">
        <title>The evolution and pathogenic mechanisms of the rice sheath blight pathogen.</title>
        <authorList>
            <person name="Zheng A."/>
            <person name="Lin R."/>
            <person name="Xu L."/>
            <person name="Qin P."/>
            <person name="Tang C."/>
            <person name="Ai P."/>
            <person name="Zhang D."/>
            <person name="Liu Y."/>
            <person name="Sun Z."/>
            <person name="Feng H."/>
            <person name="Wang Y."/>
            <person name="Chen Y."/>
            <person name="Liang X."/>
            <person name="Fu R."/>
            <person name="Li Q."/>
            <person name="Zhang J."/>
            <person name="Yu X."/>
            <person name="Xie Z."/>
            <person name="Ding L."/>
            <person name="Guan P."/>
            <person name="Tang J."/>
            <person name="Liang Y."/>
            <person name="Wang S."/>
            <person name="Deng Q."/>
            <person name="Li S."/>
            <person name="Zhu J."/>
            <person name="Wang L."/>
            <person name="Liu H."/>
            <person name="Li P."/>
        </authorList>
    </citation>
    <scope>NUCLEOTIDE SEQUENCE [LARGE SCALE GENOMIC DNA]</scope>
    <source>
        <strain evidence="3">AG-1 IA</strain>
    </source>
</reference>
<dbReference type="PANTHER" id="PTHR21340">
    <property type="entry name" value="DIADENOSINE 5,5-P1,P4-TETRAPHOSPHATE PYROPHOSPHOHYDROLASE MUTT"/>
    <property type="match status" value="1"/>
</dbReference>
<dbReference type="Gene3D" id="3.90.79.10">
    <property type="entry name" value="Nucleoside Triphosphate Pyrophosphohydrolase"/>
    <property type="match status" value="1"/>
</dbReference>
<comment type="caution">
    <text evidence="2">The sequence shown here is derived from an EMBL/GenBank/DDBJ whole genome shotgun (WGS) entry which is preliminary data.</text>
</comment>
<dbReference type="OrthoDB" id="10259236at2759"/>
<dbReference type="GO" id="GO:0004081">
    <property type="term" value="F:bis(5'-nucleosyl)-tetraphosphatase (asymmetrical) activity"/>
    <property type="evidence" value="ECO:0007669"/>
    <property type="project" value="TreeGrafter"/>
</dbReference>